<proteinExistence type="predicted"/>
<feature type="compositionally biased region" description="Polar residues" evidence="1">
    <location>
        <begin position="92"/>
        <end position="101"/>
    </location>
</feature>
<evidence type="ECO:0000256" key="1">
    <source>
        <dbReference type="SAM" id="MobiDB-lite"/>
    </source>
</evidence>
<protein>
    <submittedName>
        <fullName evidence="2">Uncharacterized protein</fullName>
    </submittedName>
</protein>
<sequence length="381" mass="44463">MYTSRGKETYQEYRGIQIRDRHVEKQEYDHGCVWKPEVRANLFKAPVPKLHFDKLRKVHQEIQSCRDVEPKSASRDVFKSARASLSRYVGHNDNQGWSDTVMSKERARNDPPPRRVAKRRGTTTRDVLHLDRKRHSTFGLSGERDQDILLTYNTSREARGLSRPQKATLIVARKLTDDDWHHSHQSCNPVTLGTEEYAGVKHGRFNAPVPTKNGYTANPVLHRHCRGLAMPIPPERCTYDPLVHKHLSDHDRCPVPSRDIHYTHHRLHRDRFIEYKPSGRDLRRHKYSEYPAPPQMPVVLAHGTKEPPFEVPPPIDPCSYDPLVHEYKPEKKTECPRPAKRIHTTHHKHHRSRFIEYTPTGRVLAKHPQSVYRPDEIVHIN</sequence>
<reference evidence="2" key="1">
    <citation type="submission" date="2021-01" db="EMBL/GenBank/DDBJ databases">
        <authorList>
            <person name="Corre E."/>
            <person name="Pelletier E."/>
            <person name="Niang G."/>
            <person name="Scheremetjew M."/>
            <person name="Finn R."/>
            <person name="Kale V."/>
            <person name="Holt S."/>
            <person name="Cochrane G."/>
            <person name="Meng A."/>
            <person name="Brown T."/>
            <person name="Cohen L."/>
        </authorList>
    </citation>
    <scope>NUCLEOTIDE SEQUENCE</scope>
    <source>
        <strain evidence="2">NY070348D</strain>
    </source>
</reference>
<name>A0A7S2WFU8_9STRA</name>
<accession>A0A7S2WFU8</accession>
<organism evidence="2">
    <name type="scientific">Mucochytrium quahogii</name>
    <dbReference type="NCBI Taxonomy" id="96639"/>
    <lineage>
        <taxon>Eukaryota</taxon>
        <taxon>Sar</taxon>
        <taxon>Stramenopiles</taxon>
        <taxon>Bigyra</taxon>
        <taxon>Labyrinthulomycetes</taxon>
        <taxon>Thraustochytrida</taxon>
        <taxon>Thraustochytriidae</taxon>
        <taxon>Mucochytrium</taxon>
    </lineage>
</organism>
<feature type="compositionally biased region" description="Basic and acidic residues" evidence="1">
    <location>
        <begin position="102"/>
        <end position="113"/>
    </location>
</feature>
<evidence type="ECO:0000313" key="2">
    <source>
        <dbReference type="EMBL" id="CAD9685448.1"/>
    </source>
</evidence>
<dbReference type="AlphaFoldDB" id="A0A7S2WFU8"/>
<gene>
    <name evidence="2" type="ORF">QSP1433_LOCUS8806</name>
</gene>
<feature type="region of interest" description="Disordered" evidence="1">
    <location>
        <begin position="89"/>
        <end position="125"/>
    </location>
</feature>
<dbReference type="EMBL" id="HBHK01014026">
    <property type="protein sequence ID" value="CAD9685448.1"/>
    <property type="molecule type" value="Transcribed_RNA"/>
</dbReference>